<proteinExistence type="predicted"/>
<evidence type="ECO:0000313" key="4">
    <source>
        <dbReference type="EMBL" id="TNL99367.1"/>
    </source>
</evidence>
<dbReference type="EMBL" id="VDHJ01000003">
    <property type="protein sequence ID" value="TNL99367.1"/>
    <property type="molecule type" value="Genomic_DNA"/>
</dbReference>
<feature type="compositionally biased region" description="Basic and acidic residues" evidence="2">
    <location>
        <begin position="325"/>
        <end position="336"/>
    </location>
</feature>
<keyword evidence="5" id="KW-1185">Reference proteome</keyword>
<sequence>MFKAHGATVTVTADSVEVQRSALSAALLGDELLSIPLSEITGVHIEEPTELDRGAVLLDGTQHSIAFAPLQQEQAQALSEAIERARNGEAPTTSGVTGLDFVAFDVETANPAFGSVCQIGMAKFRDGELAETRSWLCKPPQGLDDFQPKNMEIHGITPEDVADAPAFADAAAEALEFLGDMPFVAHNAQFDATALRDAAQATSLDLPDILFGCSLALARAASLKVKNHKLPTLAEHFHADLSQHHNAEADAIACGGIIVGLASERNYRGELMGLFHDAGFTLGRIAEGKVTPVLKDRSGAARALQLKGHTTASPLGEPGAGTDFRSTEDSAQEKKPTRGRGPAPWSKVATPETIPEPNQAADPNDPLYGQQVTLTGDFEPFDKGQLWQAIAEHGGQVAKNVTKKSTILVIGSWGSMTSKEKRARELMDKGQDIQLWPADKLLEVLGLSEEPPF</sequence>
<dbReference type="OrthoDB" id="9803913at2"/>
<dbReference type="Pfam" id="PF00929">
    <property type="entry name" value="RNase_T"/>
    <property type="match status" value="1"/>
</dbReference>
<evidence type="ECO:0000256" key="1">
    <source>
        <dbReference type="ARBA" id="ARBA00022839"/>
    </source>
</evidence>
<protein>
    <submittedName>
        <fullName evidence="4">DNA polymerase III subunit epsilon</fullName>
    </submittedName>
</protein>
<dbReference type="InterPro" id="IPR001357">
    <property type="entry name" value="BRCT_dom"/>
</dbReference>
<gene>
    <name evidence="4" type="ORF">FHE74_03145</name>
</gene>
<dbReference type="SUPFAM" id="SSF52113">
    <property type="entry name" value="BRCT domain"/>
    <property type="match status" value="1"/>
</dbReference>
<dbReference type="Gene3D" id="3.40.50.10190">
    <property type="entry name" value="BRCT domain"/>
    <property type="match status" value="1"/>
</dbReference>
<dbReference type="GO" id="GO:0005829">
    <property type="term" value="C:cytosol"/>
    <property type="evidence" value="ECO:0007669"/>
    <property type="project" value="TreeGrafter"/>
</dbReference>
<dbReference type="SUPFAM" id="SSF53098">
    <property type="entry name" value="Ribonuclease H-like"/>
    <property type="match status" value="1"/>
</dbReference>
<keyword evidence="1" id="KW-0378">Hydrolase</keyword>
<comment type="caution">
    <text evidence="4">The sequence shown here is derived from an EMBL/GenBank/DDBJ whole genome shotgun (WGS) entry which is preliminary data.</text>
</comment>
<dbReference type="InterPro" id="IPR036397">
    <property type="entry name" value="RNaseH_sf"/>
</dbReference>
<feature type="region of interest" description="Disordered" evidence="2">
    <location>
        <begin position="306"/>
        <end position="367"/>
    </location>
</feature>
<dbReference type="PROSITE" id="PS50172">
    <property type="entry name" value="BRCT"/>
    <property type="match status" value="1"/>
</dbReference>
<dbReference type="GO" id="GO:0008408">
    <property type="term" value="F:3'-5' exonuclease activity"/>
    <property type="evidence" value="ECO:0007669"/>
    <property type="project" value="TreeGrafter"/>
</dbReference>
<name>A0A5C4U6I0_9CORY</name>
<accession>A0A5C4U6I0</accession>
<evidence type="ECO:0000259" key="3">
    <source>
        <dbReference type="PROSITE" id="PS50172"/>
    </source>
</evidence>
<dbReference type="InterPro" id="IPR013520">
    <property type="entry name" value="Ribonucl_H"/>
</dbReference>
<dbReference type="RefSeq" id="WP_139465043.1">
    <property type="nucleotide sequence ID" value="NZ_VDHJ01000003.1"/>
</dbReference>
<dbReference type="GO" id="GO:0003676">
    <property type="term" value="F:nucleic acid binding"/>
    <property type="evidence" value="ECO:0007669"/>
    <property type="project" value="InterPro"/>
</dbReference>
<keyword evidence="1" id="KW-0269">Exonuclease</keyword>
<dbReference type="Gene3D" id="3.30.420.10">
    <property type="entry name" value="Ribonuclease H-like superfamily/Ribonuclease H"/>
    <property type="match status" value="1"/>
</dbReference>
<dbReference type="AlphaFoldDB" id="A0A5C4U6I0"/>
<evidence type="ECO:0000313" key="5">
    <source>
        <dbReference type="Proteomes" id="UP000312032"/>
    </source>
</evidence>
<organism evidence="4 5">
    <name type="scientific">Corynebacterium tapiri</name>
    <dbReference type="NCBI Taxonomy" id="1448266"/>
    <lineage>
        <taxon>Bacteria</taxon>
        <taxon>Bacillati</taxon>
        <taxon>Actinomycetota</taxon>
        <taxon>Actinomycetes</taxon>
        <taxon>Mycobacteriales</taxon>
        <taxon>Corynebacteriaceae</taxon>
        <taxon>Corynebacterium</taxon>
    </lineage>
</organism>
<feature type="domain" description="BRCT" evidence="3">
    <location>
        <begin position="362"/>
        <end position="445"/>
    </location>
</feature>
<dbReference type="InterPro" id="IPR012337">
    <property type="entry name" value="RNaseH-like_sf"/>
</dbReference>
<dbReference type="FunFam" id="3.30.420.10:FF:000045">
    <property type="entry name" value="3'-5' exonuclease DinG"/>
    <property type="match status" value="1"/>
</dbReference>
<dbReference type="PANTHER" id="PTHR30231">
    <property type="entry name" value="DNA POLYMERASE III SUBUNIT EPSILON"/>
    <property type="match status" value="1"/>
</dbReference>
<reference evidence="4 5" key="1">
    <citation type="submission" date="2019-06" db="EMBL/GenBank/DDBJ databases">
        <authorList>
            <person name="Li J."/>
        </authorList>
    </citation>
    <scope>NUCLEOTIDE SEQUENCE [LARGE SCALE GENOMIC DNA]</scope>
    <source>
        <strain evidence="4 5">LMG 28165</strain>
    </source>
</reference>
<dbReference type="Proteomes" id="UP000312032">
    <property type="component" value="Unassembled WGS sequence"/>
</dbReference>
<evidence type="ECO:0000256" key="2">
    <source>
        <dbReference type="SAM" id="MobiDB-lite"/>
    </source>
</evidence>
<keyword evidence="1" id="KW-0540">Nuclease</keyword>
<dbReference type="InterPro" id="IPR036420">
    <property type="entry name" value="BRCT_dom_sf"/>
</dbReference>
<dbReference type="SMART" id="SM00479">
    <property type="entry name" value="EXOIII"/>
    <property type="match status" value="1"/>
</dbReference>
<dbReference type="CDD" id="cd17748">
    <property type="entry name" value="BRCT_DNA_ligase_like"/>
    <property type="match status" value="1"/>
</dbReference>
<dbReference type="PANTHER" id="PTHR30231:SF42">
    <property type="entry name" value="EXONUCLEASE"/>
    <property type="match status" value="1"/>
</dbReference>